<proteinExistence type="predicted"/>
<evidence type="ECO:0000313" key="1">
    <source>
        <dbReference type="EMBL" id="CDH56403.1"/>
    </source>
</evidence>
<dbReference type="AlphaFoldDB" id="A0A068S1Z7"/>
<keyword evidence="2" id="KW-1185">Reference proteome</keyword>
<organism evidence="1 2">
    <name type="scientific">Lichtheimia corymbifera JMRC:FSU:9682</name>
    <dbReference type="NCBI Taxonomy" id="1263082"/>
    <lineage>
        <taxon>Eukaryota</taxon>
        <taxon>Fungi</taxon>
        <taxon>Fungi incertae sedis</taxon>
        <taxon>Mucoromycota</taxon>
        <taxon>Mucoromycotina</taxon>
        <taxon>Mucoromycetes</taxon>
        <taxon>Mucorales</taxon>
        <taxon>Lichtheimiaceae</taxon>
        <taxon>Lichtheimia</taxon>
    </lineage>
</organism>
<name>A0A068S1Z7_9FUNG</name>
<accession>A0A068S1Z7</accession>
<dbReference type="EMBL" id="CBTN010000037">
    <property type="protein sequence ID" value="CDH56403.1"/>
    <property type="molecule type" value="Genomic_DNA"/>
</dbReference>
<dbReference type="STRING" id="1263082.A0A068S1Z7"/>
<evidence type="ECO:0000313" key="2">
    <source>
        <dbReference type="Proteomes" id="UP000027586"/>
    </source>
</evidence>
<sequence length="87" mass="9556">MDMSSLLSNSNINVSDIGRIATATAATALGLLTLKYNDRAIFRERREGIAFAKGDPLVGSLFRNIMGKDTAYDNQVNKFEELDTLTL</sequence>
<gene>
    <name evidence="1" type="ORF">LCOR_07456.1</name>
</gene>
<dbReference type="Proteomes" id="UP000027586">
    <property type="component" value="Unassembled WGS sequence"/>
</dbReference>
<protein>
    <submittedName>
        <fullName evidence="1">Uncharacterized protein</fullName>
    </submittedName>
</protein>
<dbReference type="VEuPathDB" id="FungiDB:LCOR_07456.1"/>
<reference evidence="1" key="1">
    <citation type="submission" date="2013-08" db="EMBL/GenBank/DDBJ databases">
        <title>Gene expansion shapes genome architecture in the human pathogen Lichtheimia corymbifera: an evolutionary genomics analysis in the ancient terrestrial Mucorales (Mucoromycotina).</title>
        <authorList>
            <person name="Schwartze V.U."/>
            <person name="Winter S."/>
            <person name="Shelest E."/>
            <person name="Marcet-Houben M."/>
            <person name="Horn F."/>
            <person name="Wehner S."/>
            <person name="Hoffmann K."/>
            <person name="Riege K."/>
            <person name="Sammeth M."/>
            <person name="Nowrousian M."/>
            <person name="Valiante V."/>
            <person name="Linde J."/>
            <person name="Jacobsen I.D."/>
            <person name="Marz M."/>
            <person name="Brakhage A.A."/>
            <person name="Gabaldon T."/>
            <person name="Bocker S."/>
            <person name="Voigt K."/>
        </authorList>
    </citation>
    <scope>NUCLEOTIDE SEQUENCE [LARGE SCALE GENOMIC DNA]</scope>
    <source>
        <strain evidence="1">FSU 9682</strain>
    </source>
</reference>
<comment type="caution">
    <text evidence="1">The sequence shown here is derived from an EMBL/GenBank/DDBJ whole genome shotgun (WGS) entry which is preliminary data.</text>
</comment>